<dbReference type="NCBIfam" id="NF004128">
    <property type="entry name" value="PRK05618.1-2"/>
    <property type="match status" value="1"/>
</dbReference>
<evidence type="ECO:0000259" key="8">
    <source>
        <dbReference type="Pfam" id="PF14693"/>
    </source>
</evidence>
<dbReference type="Pfam" id="PF01386">
    <property type="entry name" value="Ribosomal_L25p"/>
    <property type="match status" value="1"/>
</dbReference>
<dbReference type="NCBIfam" id="TIGR00731">
    <property type="entry name" value="bL25_bact_ctc"/>
    <property type="match status" value="1"/>
</dbReference>
<keyword evidence="10" id="KW-1185">Reference proteome</keyword>
<keyword evidence="4 5" id="KW-0687">Ribonucleoprotein</keyword>
<comment type="caution">
    <text evidence="9">The sequence shown here is derived from an EMBL/GenBank/DDBJ whole genome shotgun (WGS) entry which is preliminary data.</text>
</comment>
<protein>
    <recommendedName>
        <fullName evidence="5">Large ribosomal subunit protein bL25</fullName>
    </recommendedName>
    <alternativeName>
        <fullName evidence="5">General stress protein CTC</fullName>
    </alternativeName>
</protein>
<dbReference type="InterPro" id="IPR011035">
    <property type="entry name" value="Ribosomal_bL25/Gln-tRNA_synth"/>
</dbReference>
<dbReference type="EMBL" id="WUMV01000001">
    <property type="protein sequence ID" value="MXN63348.1"/>
    <property type="molecule type" value="Genomic_DNA"/>
</dbReference>
<proteinExistence type="inferred from homology"/>
<evidence type="ECO:0000256" key="6">
    <source>
        <dbReference type="SAM" id="MobiDB-lite"/>
    </source>
</evidence>
<dbReference type="InterPro" id="IPR020056">
    <property type="entry name" value="Rbsml_bL25/Gln-tRNA_synth_N"/>
</dbReference>
<feature type="domain" description="Large ribosomal subunit protein bL25 beta" evidence="8">
    <location>
        <begin position="102"/>
        <end position="187"/>
    </location>
</feature>
<comment type="subunit">
    <text evidence="5">Part of the 50S ribosomal subunit; part of the 5S rRNA/L5/L18/L25 subcomplex. Contacts the 5S rRNA. Binds to the 5S rRNA independently of L5 and L18.</text>
</comment>
<dbReference type="PANTHER" id="PTHR33284">
    <property type="entry name" value="RIBOSOMAL PROTEIN L25/GLN-TRNA SYNTHETASE, ANTI-CODON-BINDING DOMAIN-CONTAINING PROTEIN"/>
    <property type="match status" value="1"/>
</dbReference>
<dbReference type="Gene3D" id="2.170.120.20">
    <property type="entry name" value="Ribosomal protein L25, beta domain"/>
    <property type="match status" value="1"/>
</dbReference>
<organism evidence="9 10">
    <name type="scientific">Stappia sediminis</name>
    <dbReference type="NCBI Taxonomy" id="2692190"/>
    <lineage>
        <taxon>Bacteria</taxon>
        <taxon>Pseudomonadati</taxon>
        <taxon>Pseudomonadota</taxon>
        <taxon>Alphaproteobacteria</taxon>
        <taxon>Hyphomicrobiales</taxon>
        <taxon>Stappiaceae</taxon>
        <taxon>Stappia</taxon>
    </lineage>
</organism>
<dbReference type="InterPro" id="IPR020057">
    <property type="entry name" value="Ribosomal_bL25_b-dom"/>
</dbReference>
<evidence type="ECO:0000256" key="5">
    <source>
        <dbReference type="HAMAP-Rule" id="MF_01334"/>
    </source>
</evidence>
<dbReference type="InterPro" id="IPR020930">
    <property type="entry name" value="Ribosomal_uL5_bac-type"/>
</dbReference>
<comment type="similarity">
    <text evidence="5">Belongs to the bacterial ribosomal protein bL25 family. CTC subfamily.</text>
</comment>
<feature type="compositionally biased region" description="Acidic residues" evidence="6">
    <location>
        <begin position="192"/>
        <end position="223"/>
    </location>
</feature>
<reference evidence="9 10" key="1">
    <citation type="submission" date="2019-12" db="EMBL/GenBank/DDBJ databases">
        <authorList>
            <person name="Li M."/>
        </authorList>
    </citation>
    <scope>NUCLEOTIDE SEQUENCE [LARGE SCALE GENOMIC DNA]</scope>
    <source>
        <strain evidence="9 10">GBMRC 2046</strain>
    </source>
</reference>
<sequence length="223" mass="23796">MAEGYELKASPRDRVGKGAARALRREGLIPAVIYGDKKPALPIAIPLKETTLVLHKGGFMTNLATIDVDGEKHRVIAKDYQLHPVRDDLIHVDFLRVAKGAKLTVEIPVHFLNEETSPGLKRGGVLNVVRHTVEMTVPADAIPDALELDLAKADLGDSLHISAVALPEGCELTITDRDFTIATIAAPAGLKEEEEGEGEEAEGEAAEAGAEAEAEAEEGGEEE</sequence>
<name>A0A7X3LQQ7_9HYPH</name>
<dbReference type="NCBIfam" id="NF004612">
    <property type="entry name" value="PRK05943.1"/>
    <property type="match status" value="1"/>
</dbReference>
<evidence type="ECO:0000256" key="1">
    <source>
        <dbReference type="ARBA" id="ARBA00022730"/>
    </source>
</evidence>
<dbReference type="GO" id="GO:0008097">
    <property type="term" value="F:5S rRNA binding"/>
    <property type="evidence" value="ECO:0007669"/>
    <property type="project" value="InterPro"/>
</dbReference>
<feature type="region of interest" description="Disordered" evidence="6">
    <location>
        <begin position="187"/>
        <end position="223"/>
    </location>
</feature>
<dbReference type="GO" id="GO:0003735">
    <property type="term" value="F:structural constituent of ribosome"/>
    <property type="evidence" value="ECO:0007669"/>
    <property type="project" value="InterPro"/>
</dbReference>
<keyword evidence="3 5" id="KW-0689">Ribosomal protein</keyword>
<dbReference type="InterPro" id="IPR029751">
    <property type="entry name" value="Ribosomal_L25_dom"/>
</dbReference>
<evidence type="ECO:0000259" key="7">
    <source>
        <dbReference type="Pfam" id="PF01386"/>
    </source>
</evidence>
<gene>
    <name evidence="5" type="primary">rplY</name>
    <name evidence="5" type="synonym">ctc</name>
    <name evidence="9" type="ORF">GR183_00395</name>
</gene>
<dbReference type="CDD" id="cd00495">
    <property type="entry name" value="Ribosomal_L25_TL5_CTC"/>
    <property type="match status" value="1"/>
</dbReference>
<dbReference type="Pfam" id="PF14693">
    <property type="entry name" value="Ribosomal_TL5_C"/>
    <property type="match status" value="1"/>
</dbReference>
<comment type="function">
    <text evidence="5">This is one of the proteins that binds to the 5S RNA in the ribosome where it forms part of the central protuberance.</text>
</comment>
<feature type="domain" description="Large ribosomal subunit protein bL25 L25" evidence="7">
    <location>
        <begin position="7"/>
        <end position="94"/>
    </location>
</feature>
<dbReference type="PANTHER" id="PTHR33284:SF1">
    <property type="entry name" value="RIBOSOMAL PROTEIN L25_GLN-TRNA SYNTHETASE, ANTI-CODON-BINDING DOMAIN-CONTAINING PROTEIN"/>
    <property type="match status" value="1"/>
</dbReference>
<evidence type="ECO:0000313" key="10">
    <source>
        <dbReference type="Proteomes" id="UP000433101"/>
    </source>
</evidence>
<evidence type="ECO:0000256" key="4">
    <source>
        <dbReference type="ARBA" id="ARBA00023274"/>
    </source>
</evidence>
<dbReference type="SUPFAM" id="SSF50715">
    <property type="entry name" value="Ribosomal protein L25-like"/>
    <property type="match status" value="1"/>
</dbReference>
<dbReference type="InterPro" id="IPR001021">
    <property type="entry name" value="Ribosomal_bL25_long"/>
</dbReference>
<evidence type="ECO:0000313" key="9">
    <source>
        <dbReference type="EMBL" id="MXN63348.1"/>
    </source>
</evidence>
<dbReference type="HAMAP" id="MF_01334">
    <property type="entry name" value="Ribosomal_bL25_CTC"/>
    <property type="match status" value="1"/>
</dbReference>
<dbReference type="AlphaFoldDB" id="A0A7X3LQQ7"/>
<dbReference type="Proteomes" id="UP000433101">
    <property type="component" value="Unassembled WGS sequence"/>
</dbReference>
<accession>A0A7X3LQQ7</accession>
<keyword evidence="2 5" id="KW-0694">RNA-binding</keyword>
<evidence type="ECO:0000256" key="3">
    <source>
        <dbReference type="ARBA" id="ARBA00022980"/>
    </source>
</evidence>
<keyword evidence="1 5" id="KW-0699">rRNA-binding</keyword>
<dbReference type="RefSeq" id="WP_160773610.1">
    <property type="nucleotide sequence ID" value="NZ_WUMV01000001.1"/>
</dbReference>
<dbReference type="Gene3D" id="2.40.240.10">
    <property type="entry name" value="Ribosomal Protein L25, Chain P"/>
    <property type="match status" value="1"/>
</dbReference>
<dbReference type="GO" id="GO:0022625">
    <property type="term" value="C:cytosolic large ribosomal subunit"/>
    <property type="evidence" value="ECO:0007669"/>
    <property type="project" value="TreeGrafter"/>
</dbReference>
<evidence type="ECO:0000256" key="2">
    <source>
        <dbReference type="ARBA" id="ARBA00022884"/>
    </source>
</evidence>
<dbReference type="InterPro" id="IPR037121">
    <property type="entry name" value="Ribosomal_bL25_C"/>
</dbReference>
<dbReference type="GO" id="GO:0006412">
    <property type="term" value="P:translation"/>
    <property type="evidence" value="ECO:0007669"/>
    <property type="project" value="UniProtKB-UniRule"/>
</dbReference>